<reference evidence="2" key="1">
    <citation type="submission" date="2016-03" db="EMBL/GenBank/DDBJ databases">
        <title>Mechanisms controlling the formation of the plant cell surface in tip-growing cells are functionally conserved among land plants.</title>
        <authorList>
            <person name="Honkanen S."/>
            <person name="Jones V.A."/>
            <person name="Morieri G."/>
            <person name="Champion C."/>
            <person name="Hetherington A.J."/>
            <person name="Kelly S."/>
            <person name="Saint-Marcoux D."/>
            <person name="Proust H."/>
            <person name="Prescott H."/>
            <person name="Dolan L."/>
        </authorList>
    </citation>
    <scope>NUCLEOTIDE SEQUENCE [LARGE SCALE GENOMIC DNA]</scope>
    <source>
        <tissue evidence="2">Whole gametophyte</tissue>
    </source>
</reference>
<evidence type="ECO:0000256" key="1">
    <source>
        <dbReference type="SAM" id="MobiDB-lite"/>
    </source>
</evidence>
<feature type="compositionally biased region" description="Basic and acidic residues" evidence="1">
    <location>
        <begin position="97"/>
        <end position="108"/>
    </location>
</feature>
<keyword evidence="3" id="KW-1185">Reference proteome</keyword>
<gene>
    <name evidence="2" type="ORF">AXG93_1988s1170</name>
</gene>
<organism evidence="2 3">
    <name type="scientific">Marchantia polymorpha subsp. ruderalis</name>
    <dbReference type="NCBI Taxonomy" id="1480154"/>
    <lineage>
        <taxon>Eukaryota</taxon>
        <taxon>Viridiplantae</taxon>
        <taxon>Streptophyta</taxon>
        <taxon>Embryophyta</taxon>
        <taxon>Marchantiophyta</taxon>
        <taxon>Marchantiopsida</taxon>
        <taxon>Marchantiidae</taxon>
        <taxon>Marchantiales</taxon>
        <taxon>Marchantiaceae</taxon>
        <taxon>Marchantia</taxon>
    </lineage>
</organism>
<sequence length="460" mass="50810">MDPGARVRHAPPFPITTTSTLKILRTSRADGRTGWSWVRTLGFWRRRATLPGVWFPAPRLSVWPARDALPTGLQLRRAWLGPMRFDSRRSGSPWNDRPTERQTPERARSWPRQPTRRRALTLQHSLVIFPNCSNYAVNQIADSLQLFGARWRRAPSRAGSRRGPGREEASGIGPPAFAATFGRALIEAGAEDAACPVTVDAREQKQLQLLGASSEGPGWSYSRSGARDGKPRPKEIEARPARAVHRLRRLAPGGDHRASPPDKKPKPGLECAEALRRASGCSSQAPRAFAAGTTVRFVSPCAIGERRIAGRWWGRAGDRDRELFRARVPTWKLPALVLVLAFAWTYAPKGSFRIHAVTCSDVPSDSPEGEYESTAKSKDLVARIPTSSTPVHVSTTLSAWLLVGAGIMQRREVLHRTRSQSAVNVTERQSLHVGRPDRSSSLPANRLCMHMELGVLTNAE</sequence>
<feature type="region of interest" description="Disordered" evidence="1">
    <location>
        <begin position="212"/>
        <end position="268"/>
    </location>
</feature>
<comment type="caution">
    <text evidence="2">The sequence shown here is derived from an EMBL/GenBank/DDBJ whole genome shotgun (WGS) entry which is preliminary data.</text>
</comment>
<feature type="region of interest" description="Disordered" evidence="1">
    <location>
        <begin position="88"/>
        <end position="115"/>
    </location>
</feature>
<proteinExistence type="predicted"/>
<dbReference type="EMBL" id="LVLJ01002473">
    <property type="protein sequence ID" value="OAE24813.1"/>
    <property type="molecule type" value="Genomic_DNA"/>
</dbReference>
<feature type="compositionally biased region" description="Basic and acidic residues" evidence="1">
    <location>
        <begin position="254"/>
        <end position="267"/>
    </location>
</feature>
<dbReference type="AlphaFoldDB" id="A0A176VWM9"/>
<protein>
    <submittedName>
        <fullName evidence="2">Uncharacterized protein</fullName>
    </submittedName>
</protein>
<name>A0A176VWM9_MARPO</name>
<feature type="compositionally biased region" description="Basic and acidic residues" evidence="1">
    <location>
        <begin position="225"/>
        <end position="240"/>
    </location>
</feature>
<feature type="region of interest" description="Disordered" evidence="1">
    <location>
        <begin position="155"/>
        <end position="174"/>
    </location>
</feature>
<dbReference type="Proteomes" id="UP000077202">
    <property type="component" value="Unassembled WGS sequence"/>
</dbReference>
<accession>A0A176VWM9</accession>
<evidence type="ECO:0000313" key="3">
    <source>
        <dbReference type="Proteomes" id="UP000077202"/>
    </source>
</evidence>
<evidence type="ECO:0000313" key="2">
    <source>
        <dbReference type="EMBL" id="OAE24813.1"/>
    </source>
</evidence>